<gene>
    <name evidence="1" type="ORF">HU830_03690</name>
</gene>
<dbReference type="EMBL" id="JABZEC010000003">
    <property type="protein sequence ID" value="NVY96280.1"/>
    <property type="molecule type" value="Genomic_DNA"/>
</dbReference>
<dbReference type="RefSeq" id="WP_176942448.1">
    <property type="nucleotide sequence ID" value="NZ_JABZEC010000003.1"/>
</dbReference>
<dbReference type="Pfam" id="PF11687">
    <property type="entry name" value="DUF3284"/>
    <property type="match status" value="1"/>
</dbReference>
<protein>
    <submittedName>
        <fullName evidence="1">DUF3284 domain-containing protein</fullName>
    </submittedName>
</protein>
<keyword evidence="2" id="KW-1185">Reference proteome</keyword>
<evidence type="ECO:0000313" key="1">
    <source>
        <dbReference type="EMBL" id="NVY96280.1"/>
    </source>
</evidence>
<dbReference type="AlphaFoldDB" id="A0A850R1P7"/>
<evidence type="ECO:0000313" key="2">
    <source>
        <dbReference type="Proteomes" id="UP000563523"/>
    </source>
</evidence>
<name>A0A850R1P7_9LACO</name>
<accession>A0A850R1P7</accession>
<dbReference type="Proteomes" id="UP000563523">
    <property type="component" value="Unassembled WGS sequence"/>
</dbReference>
<dbReference type="InterPro" id="IPR021701">
    <property type="entry name" value="DUF3284"/>
</dbReference>
<organism evidence="1 2">
    <name type="scientific">Bombilactobacillus apium</name>
    <dbReference type="NCBI Taxonomy" id="2675299"/>
    <lineage>
        <taxon>Bacteria</taxon>
        <taxon>Bacillati</taxon>
        <taxon>Bacillota</taxon>
        <taxon>Bacilli</taxon>
        <taxon>Lactobacillales</taxon>
        <taxon>Lactobacillaceae</taxon>
        <taxon>Bombilactobacillus</taxon>
    </lineage>
</organism>
<comment type="caution">
    <text evidence="1">The sequence shown here is derived from an EMBL/GenBank/DDBJ whole genome shotgun (WGS) entry which is preliminary data.</text>
</comment>
<sequence>MQLEFNLPLPADYFFSRLIESSIYDLEQQTQKKILPQQLRGFSCQKTLSNGAKSVFTVTDYQPNQKYGYSLKTGRNLYQVLYEVTSMGPETMLFTYTEGSQGRSNTIQANNTVTHFLMGWFRKRRFKKMTRQIVADYQAQSGQE</sequence>
<proteinExistence type="predicted"/>
<reference evidence="1 2" key="1">
    <citation type="submission" date="2020-06" db="EMBL/GenBank/DDBJ databases">
        <authorList>
            <person name="Kang J."/>
        </authorList>
    </citation>
    <scope>NUCLEOTIDE SEQUENCE [LARGE SCALE GENOMIC DNA]</scope>
    <source>
        <strain evidence="1 2">DCY120</strain>
    </source>
</reference>